<evidence type="ECO:0000313" key="6">
    <source>
        <dbReference type="EMBL" id="AFS77351.1"/>
    </source>
</evidence>
<dbReference type="Gene3D" id="2.40.30.170">
    <property type="match status" value="1"/>
</dbReference>
<sequence>MKFNKKIVGITAGIILSTSLIGLGVAKSKNQAKSSDMVVETVKVESAKDFSSTLDIDGVIKSKEEVSITTDIPSKVIEVLVKEGDVVKKGDIIAKLETQDIVSKISSAEVNLNLEKERLKSLQTDLARASKPSNTLELEKNIENARIDYSGAKNDYETSKQLFESGAVSKEKMDSDERKMLSAKNTLEITESRLREVRENGDSNGRSKDEIQGSIEVQKKTIELQEINLKKERESLDNAVIKSPIDGTITLSNTKVGILATTANPLFTISNTDKLEVEVEVGEYDISSIRLGQKTEITGDAFKDKKLSGTVSYIAPSAGDIVAASTNNQASGGSKESKVTVKIDLEGNTKGLKPGYNANTVISTSHKDKALVVPYESIYKKQDGKDVVFLVGKDNVVKEISVRTGISGDIKQEIISDKIKAGDKIILAPNESTKSGMKVNVIEDSENNKKNDEKKSK</sequence>
<dbReference type="GO" id="GO:0015562">
    <property type="term" value="F:efflux transmembrane transporter activity"/>
    <property type="evidence" value="ECO:0007669"/>
    <property type="project" value="TreeGrafter"/>
</dbReference>
<dbReference type="PRINTS" id="PR01490">
    <property type="entry name" value="RTXTOXIND"/>
</dbReference>
<evidence type="ECO:0000256" key="2">
    <source>
        <dbReference type="SAM" id="Coils"/>
    </source>
</evidence>
<proteinExistence type="inferred from homology"/>
<dbReference type="RefSeq" id="WP_014966488.1">
    <property type="nucleotide sequence ID" value="NC_018664.1"/>
</dbReference>
<feature type="region of interest" description="Disordered" evidence="3">
    <location>
        <begin position="192"/>
        <end position="212"/>
    </location>
</feature>
<feature type="domain" description="CzcB-like barrel-sandwich hybrid" evidence="4">
    <location>
        <begin position="66"/>
        <end position="271"/>
    </location>
</feature>
<dbReference type="Gene3D" id="2.40.50.100">
    <property type="match status" value="1"/>
</dbReference>
<dbReference type="InterPro" id="IPR011053">
    <property type="entry name" value="Single_hybrid_motif"/>
</dbReference>
<feature type="region of interest" description="Disordered" evidence="3">
    <location>
        <begin position="437"/>
        <end position="457"/>
    </location>
</feature>
<dbReference type="Pfam" id="PF25990">
    <property type="entry name" value="Beta-barrel_YknX"/>
    <property type="match status" value="1"/>
</dbReference>
<dbReference type="InterPro" id="IPR006143">
    <property type="entry name" value="RND_pump_MFP"/>
</dbReference>
<dbReference type="Gene3D" id="1.10.287.470">
    <property type="entry name" value="Helix hairpin bin"/>
    <property type="match status" value="1"/>
</dbReference>
<accession>K0AY96</accession>
<dbReference type="Pfam" id="PF25973">
    <property type="entry name" value="BSH_CzcB"/>
    <property type="match status" value="1"/>
</dbReference>
<dbReference type="EMBL" id="CP003326">
    <property type="protein sequence ID" value="AFS77351.1"/>
    <property type="molecule type" value="Genomic_DNA"/>
</dbReference>
<evidence type="ECO:0000256" key="1">
    <source>
        <dbReference type="ARBA" id="ARBA00009477"/>
    </source>
</evidence>
<dbReference type="KEGG" id="cad:Curi_c02710"/>
<dbReference type="SUPFAM" id="SSF111369">
    <property type="entry name" value="HlyD-like secretion proteins"/>
    <property type="match status" value="1"/>
</dbReference>
<protein>
    <submittedName>
        <fullName evidence="6">Efflux transporter, RND family, MFP subunit</fullName>
    </submittedName>
</protein>
<reference evidence="6 7" key="1">
    <citation type="journal article" date="2012" name="PLoS ONE">
        <title>The purine-utilizing bacterium Clostridium acidurici 9a: a genome-guided metabolic reconsideration.</title>
        <authorList>
            <person name="Hartwich K."/>
            <person name="Poehlein A."/>
            <person name="Daniel R."/>
        </authorList>
    </citation>
    <scope>NUCLEOTIDE SEQUENCE [LARGE SCALE GENOMIC DNA]</scope>
    <source>
        <strain evidence="7">ATCC 7906 / DSM 604 / BCRC 14475 / CIP 104303 / KCTC 5404 / NCIMB 10678 / 9a</strain>
    </source>
</reference>
<feature type="compositionally biased region" description="Basic and acidic residues" evidence="3">
    <location>
        <begin position="446"/>
        <end position="457"/>
    </location>
</feature>
<dbReference type="OrthoDB" id="1695729at2"/>
<dbReference type="eggNOG" id="COG0845">
    <property type="taxonomic scope" value="Bacteria"/>
</dbReference>
<dbReference type="NCBIfam" id="TIGR01730">
    <property type="entry name" value="RND_mfp"/>
    <property type="match status" value="1"/>
</dbReference>
<dbReference type="GO" id="GO:1990281">
    <property type="term" value="C:efflux pump complex"/>
    <property type="evidence" value="ECO:0007669"/>
    <property type="project" value="TreeGrafter"/>
</dbReference>
<name>K0AY96_GOTA9</name>
<keyword evidence="7" id="KW-1185">Reference proteome</keyword>
<feature type="domain" description="YknX-like beta-barrel" evidence="5">
    <location>
        <begin position="275"/>
        <end position="359"/>
    </location>
</feature>
<dbReference type="InterPro" id="IPR058636">
    <property type="entry name" value="Beta-barrel_YknX"/>
</dbReference>
<dbReference type="AlphaFoldDB" id="K0AY96"/>
<evidence type="ECO:0000313" key="7">
    <source>
        <dbReference type="Proteomes" id="UP000006094"/>
    </source>
</evidence>
<organism evidence="6 7">
    <name type="scientific">Gottschalkia acidurici (strain ATCC 7906 / DSM 604 / BCRC 14475 / CIP 104303 / KCTC 5404 / NCIMB 10678 / 9a)</name>
    <name type="common">Clostridium acidurici</name>
    <dbReference type="NCBI Taxonomy" id="1128398"/>
    <lineage>
        <taxon>Bacteria</taxon>
        <taxon>Bacillati</taxon>
        <taxon>Bacillota</taxon>
        <taxon>Tissierellia</taxon>
        <taxon>Tissierellales</taxon>
        <taxon>Gottschalkiaceae</taxon>
        <taxon>Gottschalkia</taxon>
    </lineage>
</organism>
<dbReference type="PANTHER" id="PTHR30469">
    <property type="entry name" value="MULTIDRUG RESISTANCE PROTEIN MDTA"/>
    <property type="match status" value="1"/>
</dbReference>
<keyword evidence="2" id="KW-0175">Coiled coil</keyword>
<feature type="coiled-coil region" evidence="2">
    <location>
        <begin position="105"/>
        <end position="155"/>
    </location>
</feature>
<dbReference type="SUPFAM" id="SSF51230">
    <property type="entry name" value="Single hybrid motif"/>
    <property type="match status" value="1"/>
</dbReference>
<dbReference type="Gene3D" id="2.40.420.20">
    <property type="match status" value="1"/>
</dbReference>
<dbReference type="InterPro" id="IPR058647">
    <property type="entry name" value="BSH_CzcB-like"/>
</dbReference>
<evidence type="ECO:0000256" key="3">
    <source>
        <dbReference type="SAM" id="MobiDB-lite"/>
    </source>
</evidence>
<evidence type="ECO:0000259" key="5">
    <source>
        <dbReference type="Pfam" id="PF25990"/>
    </source>
</evidence>
<dbReference type="HOGENOM" id="CLU_018816_14_1_9"/>
<evidence type="ECO:0000259" key="4">
    <source>
        <dbReference type="Pfam" id="PF25973"/>
    </source>
</evidence>
<dbReference type="Proteomes" id="UP000006094">
    <property type="component" value="Chromosome"/>
</dbReference>
<dbReference type="STRING" id="1128398.Curi_c02710"/>
<comment type="similarity">
    <text evidence="1">Belongs to the membrane fusion protein (MFP) (TC 8.A.1) family.</text>
</comment>
<gene>
    <name evidence="6" type="ordered locus">Curi_c02710</name>
</gene>